<dbReference type="InParanoid" id="A0A251ULP3"/>
<name>A0A251ULP3_HELAN</name>
<sequence length="112" mass="12639">MHLLQLYAKINFFCKFLQISCLYRSLARHLLDKLVQLVNLELRITHTGGGVPEELLKQMFGNSVDTTEEGIRFVVSINLLKLMSGDVQYLREATKSAFIISVELASPGTKKP</sequence>
<dbReference type="Proteomes" id="UP000215914">
    <property type="component" value="Chromosome 5"/>
</dbReference>
<evidence type="ECO:0008006" key="3">
    <source>
        <dbReference type="Google" id="ProtNLM"/>
    </source>
</evidence>
<dbReference type="EMBL" id="CM007894">
    <property type="protein sequence ID" value="OTG24258.1"/>
    <property type="molecule type" value="Genomic_DNA"/>
</dbReference>
<proteinExistence type="predicted"/>
<protein>
    <recommendedName>
        <fullName evidence="3">Histidine kinase-like ATPase, C-terminal domain-containing protein</fullName>
    </recommendedName>
</protein>
<evidence type="ECO:0000313" key="1">
    <source>
        <dbReference type="EMBL" id="OTG24258.1"/>
    </source>
</evidence>
<dbReference type="STRING" id="4232.A0A251ULP3"/>
<dbReference type="AlphaFoldDB" id="A0A251ULP3"/>
<organism evidence="1 2">
    <name type="scientific">Helianthus annuus</name>
    <name type="common">Common sunflower</name>
    <dbReference type="NCBI Taxonomy" id="4232"/>
    <lineage>
        <taxon>Eukaryota</taxon>
        <taxon>Viridiplantae</taxon>
        <taxon>Streptophyta</taxon>
        <taxon>Embryophyta</taxon>
        <taxon>Tracheophyta</taxon>
        <taxon>Spermatophyta</taxon>
        <taxon>Magnoliopsida</taxon>
        <taxon>eudicotyledons</taxon>
        <taxon>Gunneridae</taxon>
        <taxon>Pentapetalae</taxon>
        <taxon>asterids</taxon>
        <taxon>campanulids</taxon>
        <taxon>Asterales</taxon>
        <taxon>Asteraceae</taxon>
        <taxon>Asteroideae</taxon>
        <taxon>Heliantheae alliance</taxon>
        <taxon>Heliantheae</taxon>
        <taxon>Helianthus</taxon>
    </lineage>
</organism>
<evidence type="ECO:0000313" key="2">
    <source>
        <dbReference type="Proteomes" id="UP000215914"/>
    </source>
</evidence>
<reference evidence="2" key="1">
    <citation type="journal article" date="2017" name="Nature">
        <title>The sunflower genome provides insights into oil metabolism, flowering and Asterid evolution.</title>
        <authorList>
            <person name="Badouin H."/>
            <person name="Gouzy J."/>
            <person name="Grassa C.J."/>
            <person name="Murat F."/>
            <person name="Staton S.E."/>
            <person name="Cottret L."/>
            <person name="Lelandais-Briere C."/>
            <person name="Owens G.L."/>
            <person name="Carrere S."/>
            <person name="Mayjonade B."/>
            <person name="Legrand L."/>
            <person name="Gill N."/>
            <person name="Kane N.C."/>
            <person name="Bowers J.E."/>
            <person name="Hubner S."/>
            <person name="Bellec A."/>
            <person name="Berard A."/>
            <person name="Berges H."/>
            <person name="Blanchet N."/>
            <person name="Boniface M.C."/>
            <person name="Brunel D."/>
            <person name="Catrice O."/>
            <person name="Chaidir N."/>
            <person name="Claudel C."/>
            <person name="Donnadieu C."/>
            <person name="Faraut T."/>
            <person name="Fievet G."/>
            <person name="Helmstetter N."/>
            <person name="King M."/>
            <person name="Knapp S.J."/>
            <person name="Lai Z."/>
            <person name="Le Paslier M.C."/>
            <person name="Lippi Y."/>
            <person name="Lorenzon L."/>
            <person name="Mandel J.R."/>
            <person name="Marage G."/>
            <person name="Marchand G."/>
            <person name="Marquand E."/>
            <person name="Bret-Mestries E."/>
            <person name="Morien E."/>
            <person name="Nambeesan S."/>
            <person name="Nguyen T."/>
            <person name="Pegot-Espagnet P."/>
            <person name="Pouilly N."/>
            <person name="Raftis F."/>
            <person name="Sallet E."/>
            <person name="Schiex T."/>
            <person name="Thomas J."/>
            <person name="Vandecasteele C."/>
            <person name="Vares D."/>
            <person name="Vear F."/>
            <person name="Vautrin S."/>
            <person name="Crespi M."/>
            <person name="Mangin B."/>
            <person name="Burke J.M."/>
            <person name="Salse J."/>
            <person name="Munos S."/>
            <person name="Vincourt P."/>
            <person name="Rieseberg L.H."/>
            <person name="Langlade N.B."/>
        </authorList>
    </citation>
    <scope>NUCLEOTIDE SEQUENCE [LARGE SCALE GENOMIC DNA]</scope>
    <source>
        <strain evidence="2">cv. SF193</strain>
    </source>
</reference>
<accession>A0A251ULP3</accession>
<gene>
    <name evidence="1" type="ORF">HannXRQ_Chr05g0134721</name>
</gene>
<keyword evidence="2" id="KW-1185">Reference proteome</keyword>